<dbReference type="AlphaFoldDB" id="K4B905"/>
<reference evidence="3" key="1">
    <citation type="journal article" date="2012" name="Nature">
        <title>The tomato genome sequence provides insights into fleshy fruit evolution.</title>
        <authorList>
            <consortium name="Tomato Genome Consortium"/>
        </authorList>
    </citation>
    <scope>NUCLEOTIDE SEQUENCE [LARGE SCALE GENOMIC DNA]</scope>
    <source>
        <strain evidence="3">cv. Heinz 1706</strain>
    </source>
</reference>
<feature type="domain" description="CCHC-type" evidence="2">
    <location>
        <begin position="132"/>
        <end position="147"/>
    </location>
</feature>
<dbReference type="Proteomes" id="UP000004994">
    <property type="component" value="Chromosome 2"/>
</dbReference>
<dbReference type="InParanoid" id="K4B905"/>
<dbReference type="GO" id="GO:0008270">
    <property type="term" value="F:zinc ion binding"/>
    <property type="evidence" value="ECO:0007669"/>
    <property type="project" value="UniProtKB-KW"/>
</dbReference>
<reference evidence="3" key="2">
    <citation type="submission" date="2015-06" db="UniProtKB">
        <authorList>
            <consortium name="EnsemblPlants"/>
        </authorList>
    </citation>
    <scope>IDENTIFICATION</scope>
    <source>
        <strain evidence="3">cv. Heinz 1706</strain>
    </source>
</reference>
<dbReference type="PROSITE" id="PS50158">
    <property type="entry name" value="ZF_CCHC"/>
    <property type="match status" value="1"/>
</dbReference>
<dbReference type="HOGENOM" id="CLU_1672306_0_0_1"/>
<dbReference type="Pfam" id="PF00098">
    <property type="entry name" value="zf-CCHC"/>
    <property type="match status" value="1"/>
</dbReference>
<keyword evidence="1" id="KW-0479">Metal-binding</keyword>
<evidence type="ECO:0000313" key="3">
    <source>
        <dbReference type="EnsemblPlants" id="Solyc02g077800.1.1"/>
    </source>
</evidence>
<dbReference type="SUPFAM" id="SSF57756">
    <property type="entry name" value="Retrovirus zinc finger-like domains"/>
    <property type="match status" value="1"/>
</dbReference>
<proteinExistence type="predicted"/>
<keyword evidence="1" id="KW-0863">Zinc-finger</keyword>
<sequence>MAQNNNINITVHTGEMRPTGHSIFFGVEICIQNLKSRSINTIGESTGIRIVLTTIIAVSTTISATTTMATTASSITVGVSTTSAAIAFTFGILPSNVTTILGSVPRVKAMVINTLTGDNLRSCDDRDGGSGCYKCGEDDHYASECTNRVLTFSFGKYT</sequence>
<dbReference type="EnsemblPlants" id="Solyc02g077800.1.1">
    <property type="protein sequence ID" value="Solyc02g077800.1.1"/>
    <property type="gene ID" value="Solyc02g077800.1"/>
</dbReference>
<dbReference type="Gramene" id="Solyc02g077800.1.1">
    <property type="protein sequence ID" value="Solyc02g077800.1.1"/>
    <property type="gene ID" value="Solyc02g077800.1"/>
</dbReference>
<evidence type="ECO:0000259" key="2">
    <source>
        <dbReference type="PROSITE" id="PS50158"/>
    </source>
</evidence>
<organism evidence="3">
    <name type="scientific">Solanum lycopersicum</name>
    <name type="common">Tomato</name>
    <name type="synonym">Lycopersicon esculentum</name>
    <dbReference type="NCBI Taxonomy" id="4081"/>
    <lineage>
        <taxon>Eukaryota</taxon>
        <taxon>Viridiplantae</taxon>
        <taxon>Streptophyta</taxon>
        <taxon>Embryophyta</taxon>
        <taxon>Tracheophyta</taxon>
        <taxon>Spermatophyta</taxon>
        <taxon>Magnoliopsida</taxon>
        <taxon>eudicotyledons</taxon>
        <taxon>Gunneridae</taxon>
        <taxon>Pentapetalae</taxon>
        <taxon>asterids</taxon>
        <taxon>lamiids</taxon>
        <taxon>Solanales</taxon>
        <taxon>Solanaceae</taxon>
        <taxon>Solanoideae</taxon>
        <taxon>Solaneae</taxon>
        <taxon>Solanum</taxon>
        <taxon>Solanum subgen. Lycopersicon</taxon>
    </lineage>
</organism>
<accession>K4B905</accession>
<dbReference type="GO" id="GO:0003676">
    <property type="term" value="F:nucleic acid binding"/>
    <property type="evidence" value="ECO:0007669"/>
    <property type="project" value="InterPro"/>
</dbReference>
<dbReference type="SMART" id="SM00343">
    <property type="entry name" value="ZnF_C2HC"/>
    <property type="match status" value="1"/>
</dbReference>
<keyword evidence="4" id="KW-1185">Reference proteome</keyword>
<protein>
    <recommendedName>
        <fullName evidence="2">CCHC-type domain-containing protein</fullName>
    </recommendedName>
</protein>
<keyword evidence="1" id="KW-0862">Zinc</keyword>
<evidence type="ECO:0000256" key="1">
    <source>
        <dbReference type="PROSITE-ProRule" id="PRU00047"/>
    </source>
</evidence>
<dbReference type="InterPro" id="IPR036875">
    <property type="entry name" value="Znf_CCHC_sf"/>
</dbReference>
<dbReference type="STRING" id="4081.K4B905"/>
<dbReference type="OMA" id="HYASECT"/>
<dbReference type="PaxDb" id="4081-Solyc02g077800.1.1"/>
<dbReference type="InterPro" id="IPR001878">
    <property type="entry name" value="Znf_CCHC"/>
</dbReference>
<name>K4B905_SOLLC</name>
<dbReference type="Gene3D" id="4.10.60.10">
    <property type="entry name" value="Zinc finger, CCHC-type"/>
    <property type="match status" value="1"/>
</dbReference>
<evidence type="ECO:0000313" key="4">
    <source>
        <dbReference type="Proteomes" id="UP000004994"/>
    </source>
</evidence>